<dbReference type="EMBL" id="GBRH01166747">
    <property type="protein sequence ID" value="JAE31149.1"/>
    <property type="molecule type" value="Transcribed_RNA"/>
</dbReference>
<sequence>MLNILAPSLSVPLDTFQVSTPKKGF</sequence>
<reference evidence="1" key="1">
    <citation type="submission" date="2014-09" db="EMBL/GenBank/DDBJ databases">
        <authorList>
            <person name="Magalhaes I.L.F."/>
            <person name="Oliveira U."/>
            <person name="Santos F.R."/>
            <person name="Vidigal T.H.D.A."/>
            <person name="Brescovit A.D."/>
            <person name="Santos A.J."/>
        </authorList>
    </citation>
    <scope>NUCLEOTIDE SEQUENCE</scope>
    <source>
        <tissue evidence="1">Shoot tissue taken approximately 20 cm above the soil surface</tissue>
    </source>
</reference>
<protein>
    <submittedName>
        <fullName evidence="1">Uncharacterized protein</fullName>
    </submittedName>
</protein>
<evidence type="ECO:0000313" key="1">
    <source>
        <dbReference type="EMBL" id="JAE31149.1"/>
    </source>
</evidence>
<dbReference type="AlphaFoldDB" id="A0A0A9H5U3"/>
<organism evidence="1">
    <name type="scientific">Arundo donax</name>
    <name type="common">Giant reed</name>
    <name type="synonym">Donax arundinaceus</name>
    <dbReference type="NCBI Taxonomy" id="35708"/>
    <lineage>
        <taxon>Eukaryota</taxon>
        <taxon>Viridiplantae</taxon>
        <taxon>Streptophyta</taxon>
        <taxon>Embryophyta</taxon>
        <taxon>Tracheophyta</taxon>
        <taxon>Spermatophyta</taxon>
        <taxon>Magnoliopsida</taxon>
        <taxon>Liliopsida</taxon>
        <taxon>Poales</taxon>
        <taxon>Poaceae</taxon>
        <taxon>PACMAD clade</taxon>
        <taxon>Arundinoideae</taxon>
        <taxon>Arundineae</taxon>
        <taxon>Arundo</taxon>
    </lineage>
</organism>
<proteinExistence type="predicted"/>
<accession>A0A0A9H5U3</accession>
<reference evidence="1" key="2">
    <citation type="journal article" date="2015" name="Data Brief">
        <title>Shoot transcriptome of the giant reed, Arundo donax.</title>
        <authorList>
            <person name="Barrero R.A."/>
            <person name="Guerrero F.D."/>
            <person name="Moolhuijzen P."/>
            <person name="Goolsby J.A."/>
            <person name="Tidwell J."/>
            <person name="Bellgard S.E."/>
            <person name="Bellgard M.I."/>
        </authorList>
    </citation>
    <scope>NUCLEOTIDE SEQUENCE</scope>
    <source>
        <tissue evidence="1">Shoot tissue taken approximately 20 cm above the soil surface</tissue>
    </source>
</reference>
<name>A0A0A9H5U3_ARUDO</name>